<dbReference type="InterPro" id="IPR017441">
    <property type="entry name" value="Protein_kinase_ATP_BS"/>
</dbReference>
<accession>A0A4R2IUH6</accession>
<dbReference type="Gene3D" id="1.10.510.10">
    <property type="entry name" value="Transferase(Phosphotransferase) domain 1"/>
    <property type="match status" value="1"/>
</dbReference>
<dbReference type="GO" id="GO:0005524">
    <property type="term" value="F:ATP binding"/>
    <property type="evidence" value="ECO:0007669"/>
    <property type="project" value="UniProtKB-UniRule"/>
</dbReference>
<evidence type="ECO:0000256" key="3">
    <source>
        <dbReference type="ARBA" id="ARBA00022679"/>
    </source>
</evidence>
<evidence type="ECO:0000256" key="6">
    <source>
        <dbReference type="ARBA" id="ARBA00022840"/>
    </source>
</evidence>
<dbReference type="Proteomes" id="UP000295680">
    <property type="component" value="Unassembled WGS sequence"/>
</dbReference>
<gene>
    <name evidence="11" type="ORF">EV192_119124</name>
</gene>
<evidence type="ECO:0000256" key="9">
    <source>
        <dbReference type="SAM" id="Phobius"/>
    </source>
</evidence>
<dbReference type="RefSeq" id="WP_132125990.1">
    <property type="nucleotide sequence ID" value="NZ_SLWS01000019.1"/>
</dbReference>
<evidence type="ECO:0000256" key="1">
    <source>
        <dbReference type="ARBA" id="ARBA00012513"/>
    </source>
</evidence>
<dbReference type="PANTHER" id="PTHR43289:SF6">
    <property type="entry name" value="SERINE_THREONINE-PROTEIN KINASE NEKL-3"/>
    <property type="match status" value="1"/>
</dbReference>
<feature type="transmembrane region" description="Helical" evidence="9">
    <location>
        <begin position="474"/>
        <end position="491"/>
    </location>
</feature>
<feature type="compositionally biased region" description="Basic residues" evidence="8">
    <location>
        <begin position="322"/>
        <end position="338"/>
    </location>
</feature>
<evidence type="ECO:0000313" key="12">
    <source>
        <dbReference type="Proteomes" id="UP000295680"/>
    </source>
</evidence>
<dbReference type="SUPFAM" id="SSF56112">
    <property type="entry name" value="Protein kinase-like (PK-like)"/>
    <property type="match status" value="1"/>
</dbReference>
<dbReference type="PROSITE" id="PS00107">
    <property type="entry name" value="PROTEIN_KINASE_ATP"/>
    <property type="match status" value="1"/>
</dbReference>
<keyword evidence="5 11" id="KW-0418">Kinase</keyword>
<evidence type="ECO:0000256" key="8">
    <source>
        <dbReference type="SAM" id="MobiDB-lite"/>
    </source>
</evidence>
<keyword evidence="9" id="KW-1133">Transmembrane helix</keyword>
<dbReference type="InterPro" id="IPR011009">
    <property type="entry name" value="Kinase-like_dom_sf"/>
</dbReference>
<keyword evidence="4 7" id="KW-0547">Nucleotide-binding</keyword>
<evidence type="ECO:0000313" key="11">
    <source>
        <dbReference type="EMBL" id="TCO46545.1"/>
    </source>
</evidence>
<dbReference type="EMBL" id="SLWS01000019">
    <property type="protein sequence ID" value="TCO46545.1"/>
    <property type="molecule type" value="Genomic_DNA"/>
</dbReference>
<dbReference type="EC" id="2.7.11.1" evidence="1"/>
<dbReference type="InterPro" id="IPR000719">
    <property type="entry name" value="Prot_kinase_dom"/>
</dbReference>
<dbReference type="GO" id="GO:0004674">
    <property type="term" value="F:protein serine/threonine kinase activity"/>
    <property type="evidence" value="ECO:0007669"/>
    <property type="project" value="UniProtKB-KW"/>
</dbReference>
<dbReference type="CDD" id="cd14014">
    <property type="entry name" value="STKc_PknB_like"/>
    <property type="match status" value="1"/>
</dbReference>
<dbReference type="PANTHER" id="PTHR43289">
    <property type="entry name" value="MITOGEN-ACTIVATED PROTEIN KINASE KINASE KINASE 20-RELATED"/>
    <property type="match status" value="1"/>
</dbReference>
<keyword evidence="12" id="KW-1185">Reference proteome</keyword>
<proteinExistence type="predicted"/>
<dbReference type="Gene3D" id="3.30.200.20">
    <property type="entry name" value="Phosphorylase Kinase, domain 1"/>
    <property type="match status" value="1"/>
</dbReference>
<keyword evidence="6 7" id="KW-0067">ATP-binding</keyword>
<name>A0A4R2IUH6_9PSEU</name>
<evidence type="ECO:0000259" key="10">
    <source>
        <dbReference type="PROSITE" id="PS50011"/>
    </source>
</evidence>
<evidence type="ECO:0000256" key="5">
    <source>
        <dbReference type="ARBA" id="ARBA00022777"/>
    </source>
</evidence>
<keyword evidence="9" id="KW-0812">Transmembrane</keyword>
<evidence type="ECO:0000256" key="7">
    <source>
        <dbReference type="PROSITE-ProRule" id="PRU10141"/>
    </source>
</evidence>
<dbReference type="Pfam" id="PF00069">
    <property type="entry name" value="Pkinase"/>
    <property type="match status" value="1"/>
</dbReference>
<feature type="transmembrane region" description="Helical" evidence="9">
    <location>
        <begin position="431"/>
        <end position="454"/>
    </location>
</feature>
<dbReference type="PROSITE" id="PS50011">
    <property type="entry name" value="PROTEIN_KINASE_DOM"/>
    <property type="match status" value="1"/>
</dbReference>
<keyword evidence="9" id="KW-0472">Membrane</keyword>
<dbReference type="OrthoDB" id="9762169at2"/>
<feature type="transmembrane region" description="Helical" evidence="9">
    <location>
        <begin position="396"/>
        <end position="419"/>
    </location>
</feature>
<dbReference type="PROSITE" id="PS00108">
    <property type="entry name" value="PROTEIN_KINASE_ST"/>
    <property type="match status" value="1"/>
</dbReference>
<dbReference type="InterPro" id="IPR008271">
    <property type="entry name" value="Ser/Thr_kinase_AS"/>
</dbReference>
<evidence type="ECO:0000256" key="2">
    <source>
        <dbReference type="ARBA" id="ARBA00022527"/>
    </source>
</evidence>
<dbReference type="SMART" id="SM00220">
    <property type="entry name" value="S_TKc"/>
    <property type="match status" value="1"/>
</dbReference>
<feature type="region of interest" description="Disordered" evidence="8">
    <location>
        <begin position="319"/>
        <end position="338"/>
    </location>
</feature>
<sequence length="507" mass="53908">MGARTGQLVGGRYRLVAELGSGGFGRVWRAYDDVLHVDVAVKELRLPTTASDTEQADRLARAAREARNAAPLRHHPNIVSVHDVVIADDIPWIVMQLVEGCSIDDHVKSHGPLPPDRVTDIAVALLRALGAAHDAGILHRDVKPANVMLAANGEVLLTDFGIAIHRTDTVLTATGVFIGSMEYVAPERALGDETTAASDLFSLGATLYHAVEGISPFRRGEDVATLGAVLAQDPAPPTLAPPALAALIMRLLAKEPKRRPTVRQALAMITERPTDPHRTADHTVLLTRAATVMKAELARRLLGLAAEHGIAFTAPPATAVIPKKKPPTPTRKHSTAKPGRRWTWQRVGAYVILVLLLAIGIHGAAVNDWDPWNLWTLLEEDLGSVGGEFADHPANIFLLVSGFGTFFAVALPFAFLVGGRAAKAVAAAGKVVTFVIGLVIGVAGLGLGAAASYFTLAGLADLLKPLLDRVAADWTSLVVITLAVIIAYEWGSMKAKKAAPGRSRRPR</sequence>
<feature type="binding site" evidence="7">
    <location>
        <position position="42"/>
    </location>
    <ligand>
        <name>ATP</name>
        <dbReference type="ChEBI" id="CHEBI:30616"/>
    </ligand>
</feature>
<reference evidence="11 12" key="1">
    <citation type="submission" date="2019-03" db="EMBL/GenBank/DDBJ databases">
        <title>Genomic Encyclopedia of Type Strains, Phase IV (KMG-IV): sequencing the most valuable type-strain genomes for metagenomic binning, comparative biology and taxonomic classification.</title>
        <authorList>
            <person name="Goeker M."/>
        </authorList>
    </citation>
    <scope>NUCLEOTIDE SEQUENCE [LARGE SCALE GENOMIC DNA]</scope>
    <source>
        <strain evidence="11 12">DSM 45934</strain>
    </source>
</reference>
<protein>
    <recommendedName>
        <fullName evidence="1">non-specific serine/threonine protein kinase</fullName>
        <ecNumber evidence="1">2.7.11.1</ecNumber>
    </recommendedName>
</protein>
<dbReference type="AlphaFoldDB" id="A0A4R2IUH6"/>
<evidence type="ECO:0000256" key="4">
    <source>
        <dbReference type="ARBA" id="ARBA00022741"/>
    </source>
</evidence>
<feature type="transmembrane region" description="Helical" evidence="9">
    <location>
        <begin position="347"/>
        <end position="365"/>
    </location>
</feature>
<feature type="domain" description="Protein kinase" evidence="10">
    <location>
        <begin position="13"/>
        <end position="285"/>
    </location>
</feature>
<keyword evidence="3" id="KW-0808">Transferase</keyword>
<comment type="caution">
    <text evidence="11">The sequence shown here is derived from an EMBL/GenBank/DDBJ whole genome shotgun (WGS) entry which is preliminary data.</text>
</comment>
<organism evidence="11 12">
    <name type="scientific">Actinocrispum wychmicini</name>
    <dbReference type="NCBI Taxonomy" id="1213861"/>
    <lineage>
        <taxon>Bacteria</taxon>
        <taxon>Bacillati</taxon>
        <taxon>Actinomycetota</taxon>
        <taxon>Actinomycetes</taxon>
        <taxon>Pseudonocardiales</taxon>
        <taxon>Pseudonocardiaceae</taxon>
        <taxon>Actinocrispum</taxon>
    </lineage>
</organism>
<keyword evidence="2 11" id="KW-0723">Serine/threonine-protein kinase</keyword>